<accession>B5VT92</accession>
<gene>
    <name evidence="1" type="ORF">AWRI1631_161970</name>
</gene>
<protein>
    <submittedName>
        <fullName evidence="1">Uncharacterized protein</fullName>
    </submittedName>
</protein>
<evidence type="ECO:0000313" key="1">
    <source>
        <dbReference type="EMBL" id="EDZ68849.1"/>
    </source>
</evidence>
<evidence type="ECO:0000313" key="2">
    <source>
        <dbReference type="Proteomes" id="UP000008988"/>
    </source>
</evidence>
<organism evidence="1 2">
    <name type="scientific">Saccharomyces cerevisiae (strain AWRI1631)</name>
    <name type="common">Baker's yeast</name>
    <dbReference type="NCBI Taxonomy" id="545124"/>
    <lineage>
        <taxon>Eukaryota</taxon>
        <taxon>Fungi</taxon>
        <taxon>Dikarya</taxon>
        <taxon>Ascomycota</taxon>
        <taxon>Saccharomycotina</taxon>
        <taxon>Saccharomycetes</taxon>
        <taxon>Saccharomycetales</taxon>
        <taxon>Saccharomycetaceae</taxon>
        <taxon>Saccharomyces</taxon>
    </lineage>
</organism>
<name>B5VT92_YEAS6</name>
<dbReference type="EMBL" id="ABSV01002354">
    <property type="protein sequence ID" value="EDZ68849.1"/>
    <property type="molecule type" value="Genomic_DNA"/>
</dbReference>
<comment type="caution">
    <text evidence="1">The sequence shown here is derived from an EMBL/GenBank/DDBJ whole genome shotgun (WGS) entry which is preliminary data.</text>
</comment>
<dbReference type="Proteomes" id="UP000008988">
    <property type="component" value="Unassembled WGS sequence"/>
</dbReference>
<proteinExistence type="predicted"/>
<dbReference type="AlphaFoldDB" id="B5VT92"/>
<reference evidence="1 2" key="1">
    <citation type="journal article" date="2008" name="FEMS Yeast Res.">
        <title>Comparative genome analysis of a Saccharomyces cerevisiae wine strain.</title>
        <authorList>
            <person name="Borneman A.R."/>
            <person name="Forgan A.H."/>
            <person name="Pretorius I.S."/>
            <person name="Chambers P.J."/>
        </authorList>
    </citation>
    <scope>NUCLEOTIDE SEQUENCE [LARGE SCALE GENOMIC DNA]</scope>
    <source>
        <strain evidence="1 2">AWRI1631</strain>
    </source>
</reference>
<sequence length="165" mass="18913">MPLLRLRNFIKLILFIVESLDKQRIFSFNNLLYSVNSTLFLNRFPTLKVCNWCGLKVFILFGEDTDVPTIRIFLKTSLSQSSIYFSIFMLFNSLIFNCFFISSGDNICVALVEFDIDSLLKSDEDLLGLISEFPLLLLLLPKIPLRPLLNVSLAAKNELEPPPEK</sequence>